<dbReference type="GO" id="GO:0008021">
    <property type="term" value="C:synaptic vesicle"/>
    <property type="evidence" value="ECO:0007669"/>
    <property type="project" value="TreeGrafter"/>
</dbReference>
<evidence type="ECO:0000313" key="4">
    <source>
        <dbReference type="Proteomes" id="UP000504611"/>
    </source>
</evidence>
<dbReference type="InterPro" id="IPR027267">
    <property type="entry name" value="AH/BAR_dom_sf"/>
</dbReference>
<dbReference type="GO" id="GO:0005886">
    <property type="term" value="C:plasma membrane"/>
    <property type="evidence" value="ECO:0007669"/>
    <property type="project" value="TreeGrafter"/>
</dbReference>
<dbReference type="Proteomes" id="UP000504611">
    <property type="component" value="Unplaced"/>
</dbReference>
<proteinExistence type="predicted"/>
<keyword evidence="4" id="KW-1185">Reference proteome</keyword>
<dbReference type="Gene3D" id="1.20.1270.60">
    <property type="entry name" value="Arfaptin homology (AH) domain/BAR domain"/>
    <property type="match status" value="1"/>
</dbReference>
<dbReference type="PANTHER" id="PTHR46514">
    <property type="entry name" value="AMPHIPHYSIN"/>
    <property type="match status" value="1"/>
</dbReference>
<dbReference type="GO" id="GO:0005543">
    <property type="term" value="F:phospholipid binding"/>
    <property type="evidence" value="ECO:0007669"/>
    <property type="project" value="TreeGrafter"/>
</dbReference>
<feature type="domain" description="BAR" evidence="3">
    <location>
        <begin position="1"/>
        <end position="99"/>
    </location>
</feature>
<dbReference type="SUPFAM" id="SSF103657">
    <property type="entry name" value="BAR/IMD domain-like"/>
    <property type="match status" value="1"/>
</dbReference>
<dbReference type="KEGG" id="ncc:104957914"/>
<comment type="subcellular location">
    <subcellularLocation>
        <location evidence="1">Cytoplasm</location>
    </subcellularLocation>
</comment>
<evidence type="ECO:0000313" key="5">
    <source>
        <dbReference type="RefSeq" id="XP_010783891.1"/>
    </source>
</evidence>
<dbReference type="PROSITE" id="PS51021">
    <property type="entry name" value="BAR"/>
    <property type="match status" value="1"/>
</dbReference>
<evidence type="ECO:0000259" key="3">
    <source>
        <dbReference type="PROSITE" id="PS51021"/>
    </source>
</evidence>
<name>A0A6I9PD22_9TELE</name>
<dbReference type="PRINTS" id="PR01251">
    <property type="entry name" value="AMPHIPHYSIN"/>
</dbReference>
<dbReference type="GeneID" id="104957914"/>
<keyword evidence="2" id="KW-0963">Cytoplasm</keyword>
<dbReference type="InterPro" id="IPR004148">
    <property type="entry name" value="BAR_dom"/>
</dbReference>
<protein>
    <submittedName>
        <fullName evidence="5">Myc box-dependent-interacting protein 1-like</fullName>
    </submittedName>
</protein>
<accession>A0A6I9PD22</accession>
<gene>
    <name evidence="5" type="primary">LOC104957914</name>
</gene>
<reference evidence="5" key="1">
    <citation type="submission" date="2025-08" db="UniProtKB">
        <authorList>
            <consortium name="RefSeq"/>
        </authorList>
    </citation>
    <scope>IDENTIFICATION</scope>
    <source>
        <tissue evidence="5">Muscle</tissue>
    </source>
</reference>
<dbReference type="RefSeq" id="XP_010783891.1">
    <property type="nucleotide sequence ID" value="XM_010785589.1"/>
</dbReference>
<dbReference type="PANTHER" id="PTHR46514:SF7">
    <property type="entry name" value="BRIDGING INTEGRATOR 1B"/>
    <property type="match status" value="1"/>
</dbReference>
<evidence type="ECO:0000256" key="2">
    <source>
        <dbReference type="ARBA" id="ARBA00022490"/>
    </source>
</evidence>
<dbReference type="Pfam" id="PF03114">
    <property type="entry name" value="BAR"/>
    <property type="match status" value="1"/>
</dbReference>
<dbReference type="InterPro" id="IPR003005">
    <property type="entry name" value="Amphiphysin"/>
</dbReference>
<dbReference type="GO" id="GO:0048156">
    <property type="term" value="F:tau protein binding"/>
    <property type="evidence" value="ECO:0007669"/>
    <property type="project" value="TreeGrafter"/>
</dbReference>
<dbReference type="AlphaFoldDB" id="A0A6I9PD22"/>
<evidence type="ECO:0000256" key="1">
    <source>
        <dbReference type="ARBA" id="ARBA00004496"/>
    </source>
</evidence>
<dbReference type="OrthoDB" id="446293at2759"/>
<sequence>MHDASRRLQDCLAEMYEPDWFGKEEMDALTEDTDTLWLDYHQNITDKSLNTLDSYLTQFPDIKARIAKRDRKMVDFDSARHHFSSLQKGKKKDEAKIAK</sequence>
<organism evidence="4 5">
    <name type="scientific">Notothenia coriiceps</name>
    <name type="common">black rockcod</name>
    <dbReference type="NCBI Taxonomy" id="8208"/>
    <lineage>
        <taxon>Eukaryota</taxon>
        <taxon>Metazoa</taxon>
        <taxon>Chordata</taxon>
        <taxon>Craniata</taxon>
        <taxon>Vertebrata</taxon>
        <taxon>Euteleostomi</taxon>
        <taxon>Actinopterygii</taxon>
        <taxon>Neopterygii</taxon>
        <taxon>Teleostei</taxon>
        <taxon>Neoteleostei</taxon>
        <taxon>Acanthomorphata</taxon>
        <taxon>Eupercaria</taxon>
        <taxon>Perciformes</taxon>
        <taxon>Notothenioidei</taxon>
        <taxon>Nototheniidae</taxon>
        <taxon>Notothenia</taxon>
    </lineage>
</organism>
<feature type="non-terminal residue" evidence="5">
    <location>
        <position position="99"/>
    </location>
</feature>